<dbReference type="CDD" id="cd14798">
    <property type="entry name" value="RX-CC_like"/>
    <property type="match status" value="1"/>
</dbReference>
<dbReference type="InterPro" id="IPR058922">
    <property type="entry name" value="WHD_DRP"/>
</dbReference>
<evidence type="ECO:0000256" key="3">
    <source>
        <dbReference type="ARBA" id="ARBA00022741"/>
    </source>
</evidence>
<dbReference type="GO" id="GO:0005524">
    <property type="term" value="F:ATP binding"/>
    <property type="evidence" value="ECO:0007669"/>
    <property type="project" value="UniProtKB-KW"/>
</dbReference>
<dbReference type="EMBL" id="GILB01003658">
    <property type="protein sequence ID" value="NUU83991.1"/>
    <property type="molecule type" value="Transcribed_RNA"/>
</dbReference>
<feature type="domain" description="Disease resistance protein winged helix" evidence="8">
    <location>
        <begin position="428"/>
        <end position="495"/>
    </location>
</feature>
<dbReference type="InterPro" id="IPR056789">
    <property type="entry name" value="LRR_R13L1-DRL21"/>
</dbReference>
<keyword evidence="3" id="KW-0547">Nucleotide-binding</keyword>
<dbReference type="InterPro" id="IPR027417">
    <property type="entry name" value="P-loop_NTPase"/>
</dbReference>
<dbReference type="FunFam" id="3.40.50.300:FF:001091">
    <property type="entry name" value="Probable disease resistance protein At1g61300"/>
    <property type="match status" value="1"/>
</dbReference>
<organism evidence="10">
    <name type="scientific">Populus davidiana</name>
    <dbReference type="NCBI Taxonomy" id="266767"/>
    <lineage>
        <taxon>Eukaryota</taxon>
        <taxon>Viridiplantae</taxon>
        <taxon>Streptophyta</taxon>
        <taxon>Embryophyta</taxon>
        <taxon>Tracheophyta</taxon>
        <taxon>Spermatophyta</taxon>
        <taxon>Magnoliopsida</taxon>
        <taxon>eudicotyledons</taxon>
        <taxon>Gunneridae</taxon>
        <taxon>Pentapetalae</taxon>
        <taxon>rosids</taxon>
        <taxon>fabids</taxon>
        <taxon>Malpighiales</taxon>
        <taxon>Salicaceae</taxon>
        <taxon>Saliceae</taxon>
        <taxon>Populus</taxon>
    </lineage>
</organism>
<dbReference type="SUPFAM" id="SSF52540">
    <property type="entry name" value="P-loop containing nucleoside triphosphate hydrolases"/>
    <property type="match status" value="1"/>
</dbReference>
<dbReference type="Gene3D" id="1.10.10.10">
    <property type="entry name" value="Winged helix-like DNA-binding domain superfamily/Winged helix DNA-binding domain"/>
    <property type="match status" value="1"/>
</dbReference>
<evidence type="ECO:0000259" key="9">
    <source>
        <dbReference type="Pfam" id="PF25019"/>
    </source>
</evidence>
<dbReference type="InterPro" id="IPR038005">
    <property type="entry name" value="RX-like_CC"/>
</dbReference>
<dbReference type="Pfam" id="PF00931">
    <property type="entry name" value="NB-ARC"/>
    <property type="match status" value="1"/>
</dbReference>
<name>A0A6M2EGX8_9ROSI</name>
<evidence type="ECO:0000256" key="1">
    <source>
        <dbReference type="ARBA" id="ARBA00022614"/>
    </source>
</evidence>
<reference evidence="10" key="1">
    <citation type="submission" date="2020-03" db="EMBL/GenBank/DDBJ databases">
        <authorList>
            <person name="Zhang R."/>
        </authorList>
    </citation>
    <scope>NUCLEOTIDE SEQUENCE</scope>
</reference>
<feature type="domain" description="Disease resistance N-terminal" evidence="7">
    <location>
        <begin position="13"/>
        <end position="100"/>
    </location>
</feature>
<evidence type="ECO:0000259" key="6">
    <source>
        <dbReference type="Pfam" id="PF00931"/>
    </source>
</evidence>
<dbReference type="AlphaFoldDB" id="A0A6M2EGX8"/>
<dbReference type="Gene3D" id="3.80.10.10">
    <property type="entry name" value="Ribonuclease Inhibitor"/>
    <property type="match status" value="4"/>
</dbReference>
<dbReference type="Pfam" id="PF18052">
    <property type="entry name" value="Rx_N"/>
    <property type="match status" value="1"/>
</dbReference>
<keyword evidence="5" id="KW-0067">ATP-binding</keyword>
<proteinExistence type="predicted"/>
<feature type="domain" description="R13L1/DRL21-like LRR repeat region" evidence="9">
    <location>
        <begin position="677"/>
        <end position="800"/>
    </location>
</feature>
<dbReference type="PANTHER" id="PTHR36766">
    <property type="entry name" value="PLANT BROAD-SPECTRUM MILDEW RESISTANCE PROTEIN RPW8"/>
    <property type="match status" value="1"/>
</dbReference>
<keyword evidence="4" id="KW-0611">Plant defense</keyword>
<dbReference type="Gene3D" id="3.40.50.300">
    <property type="entry name" value="P-loop containing nucleotide triphosphate hydrolases"/>
    <property type="match status" value="1"/>
</dbReference>
<keyword evidence="1" id="KW-0433">Leucine-rich repeat</keyword>
<dbReference type="Pfam" id="PF25019">
    <property type="entry name" value="LRR_R13L1-DRL21"/>
    <property type="match status" value="1"/>
</dbReference>
<evidence type="ECO:0000256" key="2">
    <source>
        <dbReference type="ARBA" id="ARBA00022737"/>
    </source>
</evidence>
<protein>
    <recommendedName>
        <fullName evidence="11">Disease resistance RPP13-like protein 1</fullName>
    </recommendedName>
</protein>
<dbReference type="SUPFAM" id="SSF52058">
    <property type="entry name" value="L domain-like"/>
    <property type="match status" value="1"/>
</dbReference>
<evidence type="ECO:0000259" key="8">
    <source>
        <dbReference type="Pfam" id="PF23559"/>
    </source>
</evidence>
<evidence type="ECO:0000256" key="5">
    <source>
        <dbReference type="ARBA" id="ARBA00022840"/>
    </source>
</evidence>
<dbReference type="InterPro" id="IPR041118">
    <property type="entry name" value="Rx_N"/>
</dbReference>
<dbReference type="PANTHER" id="PTHR36766:SF51">
    <property type="entry name" value="DISEASE RESISTANCE RPP13-LIKE PROTEIN 1"/>
    <property type="match status" value="1"/>
</dbReference>
<dbReference type="Pfam" id="PF23559">
    <property type="entry name" value="WHD_DRP"/>
    <property type="match status" value="1"/>
</dbReference>
<dbReference type="SUPFAM" id="SSF52047">
    <property type="entry name" value="RNI-like"/>
    <property type="match status" value="1"/>
</dbReference>
<keyword evidence="2" id="KW-0677">Repeat</keyword>
<dbReference type="PRINTS" id="PR00364">
    <property type="entry name" value="DISEASERSIST"/>
</dbReference>
<evidence type="ECO:0000313" key="10">
    <source>
        <dbReference type="EMBL" id="NUU83991.1"/>
    </source>
</evidence>
<dbReference type="FunFam" id="1.10.10.10:FF:000322">
    <property type="entry name" value="Probable disease resistance protein At1g63360"/>
    <property type="match status" value="1"/>
</dbReference>
<dbReference type="InterPro" id="IPR036388">
    <property type="entry name" value="WH-like_DNA-bd_sf"/>
</dbReference>
<sequence>MATVIGEAFLSAALQVALENLASPILREFGARIGIDKDLKKLTRTLAKIQAVLNDAEARQISDMAVKLWLSDLKEVAYDADDVLDEVATEAFRFNQEKKASSLISLSKDFIFKLGLAPKIKEINERLDEIAKERDELGLREGAGATWTGTRDRERLQTSSLIDESCVFGRKEDKKEIVNLLVSDDYCENDVGVLPIVGMGGLGKTTLAQLVFNDETVTRHFDLKMWICVSDDFNAQRLTRSILESVERKSCDLMDLNILQTSLQEGLRGKRFLLVLDDVWHEKKSDWDVVRLPFRAGASGSKIIVTTRSEKVASITGTFPPFLLEGLSENDCWLLFKERAFIDGNEDAHQNLVPIGKEILKKCGGLPLAAKALGGLLHSTTEVYEWEMILKSDIWDLEAGENEILPALRLSYNHLPAHLKQCFIYCSIFPKDHNFDEEKLVLLWMAEGFVISKGRRCLEDVASGYFHELLLRSFFQRSKTNPSKFVMHDLIHDLAQFVAGESCFTLDVKKLQDIGEKVRHSSVLVNNSESVPFEAFRTSKSLRTMLLLCREPHAKVPHDLIPSLRCLRSLGLCYSAIKELPDLMGNLRHIRFLDLSHTFIRVLPKSICSLYNLQTLVLINCKNLRALPGDTNHLVNLRHLNLTGCGQLISMPPGIGKLTSLRRLHRIVAGKEIGCGISELKNMNELRATLCIDTVGDVPNITEAKEANLKKKQYINELVLRWGRCRPDGIDDELLECLEPPTNLRELRIDVYPGAKFPNWMGYSSLSHLEIIEFSHCNYCKTLPPLGQLPSLKSLSIYMMCEVESIGREFYGEGKIKGFPSLEKLKLKDMRNLKEWQEIDDGEFPKLQELAVLDCPNISSLPKFPALCELLLDDCNETIWSSVPLLTSLSSLEISNFRRTEVFPEGLFHALSSLKELRIKHFYRLRTLQEELGLHDLPSLQRLEILFCPKLRSFSGKGFPLALQYLSIRACNDLKDLPDGLQSLSSLQDLSILNCPRIVSFPEEKLPRSLKGLQISACANLESLPTGLHDLLNLKYLHIRSCPKIASLPALGLPASLSSLSITECVLLDERCRQGGEDWPKIAHVAQKQIGNY</sequence>
<evidence type="ECO:0000256" key="4">
    <source>
        <dbReference type="ARBA" id="ARBA00022821"/>
    </source>
</evidence>
<dbReference type="InterPro" id="IPR032675">
    <property type="entry name" value="LRR_dom_sf"/>
</dbReference>
<evidence type="ECO:0008006" key="11">
    <source>
        <dbReference type="Google" id="ProtNLM"/>
    </source>
</evidence>
<dbReference type="Gene3D" id="1.10.8.430">
    <property type="entry name" value="Helical domain of apoptotic protease-activating factors"/>
    <property type="match status" value="1"/>
</dbReference>
<dbReference type="InterPro" id="IPR042197">
    <property type="entry name" value="Apaf_helical"/>
</dbReference>
<feature type="domain" description="NB-ARC" evidence="6">
    <location>
        <begin position="174"/>
        <end position="341"/>
    </location>
</feature>
<accession>A0A6M2EGX8</accession>
<dbReference type="GO" id="GO:0006952">
    <property type="term" value="P:defense response"/>
    <property type="evidence" value="ECO:0007669"/>
    <property type="project" value="UniProtKB-KW"/>
</dbReference>
<dbReference type="InterPro" id="IPR002182">
    <property type="entry name" value="NB-ARC"/>
</dbReference>
<dbReference type="Gene3D" id="1.20.5.4130">
    <property type="match status" value="1"/>
</dbReference>
<evidence type="ECO:0000259" key="7">
    <source>
        <dbReference type="Pfam" id="PF18052"/>
    </source>
</evidence>
<dbReference type="GO" id="GO:0051707">
    <property type="term" value="P:response to other organism"/>
    <property type="evidence" value="ECO:0007669"/>
    <property type="project" value="UniProtKB-ARBA"/>
</dbReference>
<dbReference type="GO" id="GO:0043531">
    <property type="term" value="F:ADP binding"/>
    <property type="evidence" value="ECO:0007669"/>
    <property type="project" value="InterPro"/>
</dbReference>